<dbReference type="AlphaFoldDB" id="A0A226F0C5"/>
<comment type="caution">
    <text evidence="2">The sequence shown here is derived from an EMBL/GenBank/DDBJ whole genome shotgun (WGS) entry which is preliminary data.</text>
</comment>
<keyword evidence="3" id="KW-1185">Reference proteome</keyword>
<dbReference type="PANTHER" id="PTHR33324">
    <property type="entry name" value="EXPRESSED PROTEIN"/>
    <property type="match status" value="1"/>
</dbReference>
<evidence type="ECO:0000256" key="1">
    <source>
        <dbReference type="SAM" id="MobiDB-lite"/>
    </source>
</evidence>
<gene>
    <name evidence="2" type="ORF">Fcan01_03767</name>
</gene>
<reference evidence="2 3" key="1">
    <citation type="submission" date="2015-12" db="EMBL/GenBank/DDBJ databases">
        <title>The genome of Folsomia candida.</title>
        <authorList>
            <person name="Faddeeva A."/>
            <person name="Derks M.F."/>
            <person name="Anvar Y."/>
            <person name="Smit S."/>
            <person name="Van Straalen N."/>
            <person name="Roelofs D."/>
        </authorList>
    </citation>
    <scope>NUCLEOTIDE SEQUENCE [LARGE SCALE GENOMIC DNA]</scope>
    <source>
        <strain evidence="2 3">VU population</strain>
        <tissue evidence="2">Whole body</tissue>
    </source>
</reference>
<feature type="region of interest" description="Disordered" evidence="1">
    <location>
        <begin position="170"/>
        <end position="197"/>
    </location>
</feature>
<evidence type="ECO:0000313" key="3">
    <source>
        <dbReference type="Proteomes" id="UP000198287"/>
    </source>
</evidence>
<dbReference type="OMA" id="CQRSNTH"/>
<dbReference type="Proteomes" id="UP000198287">
    <property type="component" value="Unassembled WGS sequence"/>
</dbReference>
<evidence type="ECO:0000313" key="2">
    <source>
        <dbReference type="EMBL" id="OXA63255.1"/>
    </source>
</evidence>
<dbReference type="OrthoDB" id="8068331at2759"/>
<protein>
    <submittedName>
        <fullName evidence="2">Uncharacterized protein</fullName>
    </submittedName>
</protein>
<accession>A0A226F0C5</accession>
<proteinExistence type="predicted"/>
<organism evidence="2 3">
    <name type="scientific">Folsomia candida</name>
    <name type="common">Springtail</name>
    <dbReference type="NCBI Taxonomy" id="158441"/>
    <lineage>
        <taxon>Eukaryota</taxon>
        <taxon>Metazoa</taxon>
        <taxon>Ecdysozoa</taxon>
        <taxon>Arthropoda</taxon>
        <taxon>Hexapoda</taxon>
        <taxon>Collembola</taxon>
        <taxon>Entomobryomorpha</taxon>
        <taxon>Isotomoidea</taxon>
        <taxon>Isotomidae</taxon>
        <taxon>Proisotominae</taxon>
        <taxon>Folsomia</taxon>
    </lineage>
</organism>
<dbReference type="PANTHER" id="PTHR33324:SF2">
    <property type="entry name" value="MYB_SANT-LIKE DNA-BINDING DOMAIN-CONTAINING PROTEIN"/>
    <property type="match status" value="1"/>
</dbReference>
<sequence length="290" mass="33579">MAPRKKIKEGEVASTKIGDEAATKTRRCWTSKEIESVLQHLVDVIKSGKCIEKPNATSFYATLLQKVILPDCSSSQVHHQVGNLKKKYQQTLTWRSQTGQGVLAEHGEQYFKDTIKQMCPHFDTLDEIFGEKLSINPPFTLDSSEINNDSGQQVPADNFFDLNDHLTNVQEVGPSQDNPIIRTGTKRKSRSPIPSSGSKALSDLIIMRQEMHKADIEFQREKWDFDKHQKELQLELQKQQFEVEKEVKFKQFELEQEKIRNQFEVEKYRIDQEMKFKLEIAKLRTPVQNN</sequence>
<dbReference type="EMBL" id="LNIX01000001">
    <property type="protein sequence ID" value="OXA63255.1"/>
    <property type="molecule type" value="Genomic_DNA"/>
</dbReference>
<name>A0A226F0C5_FOLCA</name>